<organism evidence="1 2">
    <name type="scientific">Sinorhizobium numidicum</name>
    <dbReference type="NCBI Taxonomy" id="680248"/>
    <lineage>
        <taxon>Bacteria</taxon>
        <taxon>Pseudomonadati</taxon>
        <taxon>Pseudomonadota</taxon>
        <taxon>Alphaproteobacteria</taxon>
        <taxon>Hyphomicrobiales</taxon>
        <taxon>Rhizobiaceae</taxon>
        <taxon>Sinorhizobium/Ensifer group</taxon>
        <taxon>Sinorhizobium</taxon>
    </lineage>
</organism>
<keyword evidence="2" id="KW-1185">Reference proteome</keyword>
<accession>A0ABY8D1V3</accession>
<protein>
    <recommendedName>
        <fullName evidence="3">Transposase</fullName>
    </recommendedName>
</protein>
<sequence length="68" mass="7736">MHIGFAAAPSLIMAEWVRVAKLRWNRENAHGRTGNNLAQKMTRAQFCATTPRALALQRRHIPRNDICP</sequence>
<evidence type="ECO:0008006" key="3">
    <source>
        <dbReference type="Google" id="ProtNLM"/>
    </source>
</evidence>
<dbReference type="EMBL" id="CP120371">
    <property type="protein sequence ID" value="WEX83678.1"/>
    <property type="molecule type" value="Genomic_DNA"/>
</dbReference>
<dbReference type="RefSeq" id="WP_280734512.1">
    <property type="nucleotide sequence ID" value="NZ_CP120368.1"/>
</dbReference>
<gene>
    <name evidence="1" type="ORF">PYH38_002472</name>
</gene>
<evidence type="ECO:0000313" key="2">
    <source>
        <dbReference type="Proteomes" id="UP001235547"/>
    </source>
</evidence>
<evidence type="ECO:0000313" key="1">
    <source>
        <dbReference type="EMBL" id="WEX83678.1"/>
    </source>
</evidence>
<reference evidence="1 2" key="1">
    <citation type="submission" date="2023-03" db="EMBL/GenBank/DDBJ databases">
        <authorList>
            <person name="Kaur S."/>
            <person name="Espinosa-Saiz D."/>
            <person name="Velazquez E."/>
            <person name="Menendez E."/>
            <person name="diCenzo G.C."/>
        </authorList>
    </citation>
    <scope>NUCLEOTIDE SEQUENCE [LARGE SCALE GENOMIC DNA]</scope>
    <source>
        <strain evidence="1 2">LMG 27395</strain>
    </source>
</reference>
<dbReference type="Proteomes" id="UP001235547">
    <property type="component" value="Chromosome 1"/>
</dbReference>
<proteinExistence type="predicted"/>
<name>A0ABY8D1V3_9HYPH</name>